<gene>
    <name evidence="3" type="ORF">Zmor_001573</name>
</gene>
<dbReference type="SUPFAM" id="SSF50370">
    <property type="entry name" value="Ricin B-like lectins"/>
    <property type="match status" value="1"/>
</dbReference>
<accession>A0AA38IZD3</accession>
<dbReference type="Gene3D" id="2.80.10.50">
    <property type="match status" value="1"/>
</dbReference>
<proteinExistence type="predicted"/>
<dbReference type="AlphaFoldDB" id="A0AA38IZD3"/>
<dbReference type="Proteomes" id="UP001168821">
    <property type="component" value="Unassembled WGS sequence"/>
</dbReference>
<keyword evidence="1" id="KW-0732">Signal</keyword>
<evidence type="ECO:0000313" key="4">
    <source>
        <dbReference type="Proteomes" id="UP001168821"/>
    </source>
</evidence>
<protein>
    <recommendedName>
        <fullName evidence="2">Ricin B lectin domain-containing protein</fullName>
    </recommendedName>
</protein>
<dbReference type="InterPro" id="IPR000772">
    <property type="entry name" value="Ricin_B_lectin"/>
</dbReference>
<feature type="chain" id="PRO_5041204550" description="Ricin B lectin domain-containing protein" evidence="1">
    <location>
        <begin position="24"/>
        <end position="159"/>
    </location>
</feature>
<dbReference type="Pfam" id="PF14200">
    <property type="entry name" value="RicinB_lectin_2"/>
    <property type="match status" value="1"/>
</dbReference>
<evidence type="ECO:0000256" key="1">
    <source>
        <dbReference type="SAM" id="SignalP"/>
    </source>
</evidence>
<dbReference type="EMBL" id="JALNTZ010000001">
    <property type="protein sequence ID" value="KAJ3666118.1"/>
    <property type="molecule type" value="Genomic_DNA"/>
</dbReference>
<keyword evidence="4" id="KW-1185">Reference proteome</keyword>
<dbReference type="InterPro" id="IPR035992">
    <property type="entry name" value="Ricin_B-like_lectins"/>
</dbReference>
<feature type="domain" description="Ricin B lectin" evidence="2">
    <location>
        <begin position="61"/>
        <end position="113"/>
    </location>
</feature>
<comment type="caution">
    <text evidence="3">The sequence shown here is derived from an EMBL/GenBank/DDBJ whole genome shotgun (WGS) entry which is preliminary data.</text>
</comment>
<evidence type="ECO:0000259" key="2">
    <source>
        <dbReference type="Pfam" id="PF14200"/>
    </source>
</evidence>
<reference evidence="3" key="1">
    <citation type="journal article" date="2023" name="G3 (Bethesda)">
        <title>Whole genome assemblies of Zophobas morio and Tenebrio molitor.</title>
        <authorList>
            <person name="Kaur S."/>
            <person name="Stinson S.A."/>
            <person name="diCenzo G.C."/>
        </authorList>
    </citation>
    <scope>NUCLEOTIDE SEQUENCE</scope>
    <source>
        <strain evidence="3">QUZm001</strain>
    </source>
</reference>
<feature type="signal peptide" evidence="1">
    <location>
        <begin position="1"/>
        <end position="23"/>
    </location>
</feature>
<organism evidence="3 4">
    <name type="scientific">Zophobas morio</name>
    <dbReference type="NCBI Taxonomy" id="2755281"/>
    <lineage>
        <taxon>Eukaryota</taxon>
        <taxon>Metazoa</taxon>
        <taxon>Ecdysozoa</taxon>
        <taxon>Arthropoda</taxon>
        <taxon>Hexapoda</taxon>
        <taxon>Insecta</taxon>
        <taxon>Pterygota</taxon>
        <taxon>Neoptera</taxon>
        <taxon>Endopterygota</taxon>
        <taxon>Coleoptera</taxon>
        <taxon>Polyphaga</taxon>
        <taxon>Cucujiformia</taxon>
        <taxon>Tenebrionidae</taxon>
        <taxon>Zophobas</taxon>
    </lineage>
</organism>
<evidence type="ECO:0000313" key="3">
    <source>
        <dbReference type="EMBL" id="KAJ3666118.1"/>
    </source>
</evidence>
<sequence length="159" mass="17702">MTGRVFQSLVTFSLCFLGTLVSTQICYDNQWFIFRSVATGLAVDARDPTAVTLKGFDGSDYQQWKFQSSWPAGAYFIINKASGNVLEIDADKYVTTVPQDCLGAQQQTWFVYGDGRVGAWQGGDLESENDYLVDGARLRISDQMNATVVQFFVEEYVGV</sequence>
<name>A0AA38IZD3_9CUCU</name>